<dbReference type="InterPro" id="IPR036165">
    <property type="entry name" value="YefM-like_sf"/>
</dbReference>
<dbReference type="KEGG" id="mcui:G8O30_00330"/>
<reference evidence="3 4" key="1">
    <citation type="submission" date="2019-07" db="EMBL/GenBank/DDBJ databases">
        <title>Genome sequence of 2 isolates from Red Sea Mangroves.</title>
        <authorList>
            <person name="Sefrji F."/>
            <person name="Michoud G."/>
            <person name="Merlino G."/>
            <person name="Daffonchio D."/>
        </authorList>
    </citation>
    <scope>NUCLEOTIDE SEQUENCE [LARGE SCALE GENOMIC DNA]</scope>
    <source>
        <strain evidence="3 4">R1DC41</strain>
    </source>
</reference>
<sequence>MKNFKPITELRNYKEILEQVKDNAPVYLTREGKSEYAIVKVEDLEKLQSTITLLSEIEKGEQSARDKKWISADEVDDYFSLKG</sequence>
<evidence type="ECO:0000256" key="2">
    <source>
        <dbReference type="RuleBase" id="RU362080"/>
    </source>
</evidence>
<organism evidence="3 4">
    <name type="scientific">Mangrovibacillus cuniculi</name>
    <dbReference type="NCBI Taxonomy" id="2593652"/>
    <lineage>
        <taxon>Bacteria</taxon>
        <taxon>Bacillati</taxon>
        <taxon>Bacillota</taxon>
        <taxon>Bacilli</taxon>
        <taxon>Bacillales</taxon>
        <taxon>Bacillaceae</taxon>
        <taxon>Mangrovibacillus</taxon>
    </lineage>
</organism>
<comment type="function">
    <text evidence="2">Antitoxin component of a type II toxin-antitoxin (TA) system.</text>
</comment>
<comment type="similarity">
    <text evidence="1 2">Belongs to the phD/YefM antitoxin family.</text>
</comment>
<accession>A0A7S8HEI6</accession>
<evidence type="ECO:0000256" key="1">
    <source>
        <dbReference type="ARBA" id="ARBA00009981"/>
    </source>
</evidence>
<gene>
    <name evidence="3" type="ORF">G8O30_00330</name>
</gene>
<dbReference type="Gene3D" id="3.40.1620.10">
    <property type="entry name" value="YefM-like domain"/>
    <property type="match status" value="1"/>
</dbReference>
<evidence type="ECO:0000313" key="4">
    <source>
        <dbReference type="Proteomes" id="UP000593626"/>
    </source>
</evidence>
<proteinExistence type="inferred from homology"/>
<dbReference type="AlphaFoldDB" id="A0A7S8HEI6"/>
<dbReference type="Pfam" id="PF02604">
    <property type="entry name" value="PhdYeFM_antitox"/>
    <property type="match status" value="1"/>
</dbReference>
<dbReference type="InterPro" id="IPR006442">
    <property type="entry name" value="Antitoxin_Phd/YefM"/>
</dbReference>
<dbReference type="EMBL" id="CP049742">
    <property type="protein sequence ID" value="QPC45531.1"/>
    <property type="molecule type" value="Genomic_DNA"/>
</dbReference>
<name>A0A7S8HEI6_9BACI</name>
<keyword evidence="4" id="KW-1185">Reference proteome</keyword>
<protein>
    <recommendedName>
        <fullName evidence="2">Antitoxin</fullName>
    </recommendedName>
</protein>
<dbReference type="RefSeq" id="WP_239673033.1">
    <property type="nucleotide sequence ID" value="NZ_CP049742.1"/>
</dbReference>
<dbReference type="SUPFAM" id="SSF143120">
    <property type="entry name" value="YefM-like"/>
    <property type="match status" value="1"/>
</dbReference>
<dbReference type="Proteomes" id="UP000593626">
    <property type="component" value="Chromosome"/>
</dbReference>
<evidence type="ECO:0000313" key="3">
    <source>
        <dbReference type="EMBL" id="QPC45531.1"/>
    </source>
</evidence>